<name>A0ABR1MHP0_9PEZI</name>
<feature type="compositionally biased region" description="Basic and acidic residues" evidence="1">
    <location>
        <begin position="86"/>
        <end position="113"/>
    </location>
</feature>
<accession>A0ABR1MHP0</accession>
<keyword evidence="2" id="KW-0812">Transmembrane</keyword>
<feature type="compositionally biased region" description="Polar residues" evidence="1">
    <location>
        <begin position="114"/>
        <end position="124"/>
    </location>
</feature>
<organism evidence="3 4">
    <name type="scientific">Phyllosticta citricarpa</name>
    <dbReference type="NCBI Taxonomy" id="55181"/>
    <lineage>
        <taxon>Eukaryota</taxon>
        <taxon>Fungi</taxon>
        <taxon>Dikarya</taxon>
        <taxon>Ascomycota</taxon>
        <taxon>Pezizomycotina</taxon>
        <taxon>Dothideomycetes</taxon>
        <taxon>Dothideomycetes incertae sedis</taxon>
        <taxon>Botryosphaeriales</taxon>
        <taxon>Phyllostictaceae</taxon>
        <taxon>Phyllosticta</taxon>
    </lineage>
</organism>
<feature type="compositionally biased region" description="Basic and acidic residues" evidence="1">
    <location>
        <begin position="1"/>
        <end position="13"/>
    </location>
</feature>
<evidence type="ECO:0000313" key="3">
    <source>
        <dbReference type="EMBL" id="KAK7549521.1"/>
    </source>
</evidence>
<dbReference type="EMBL" id="JBBPDW010000009">
    <property type="protein sequence ID" value="KAK7549521.1"/>
    <property type="molecule type" value="Genomic_DNA"/>
</dbReference>
<evidence type="ECO:0000256" key="1">
    <source>
        <dbReference type="SAM" id="MobiDB-lite"/>
    </source>
</evidence>
<evidence type="ECO:0000313" key="4">
    <source>
        <dbReference type="Proteomes" id="UP001365128"/>
    </source>
</evidence>
<gene>
    <name evidence="3" type="ORF">IWX46DRAFT_579802</name>
</gene>
<feature type="compositionally biased region" description="Basic and acidic residues" evidence="1">
    <location>
        <begin position="56"/>
        <end position="68"/>
    </location>
</feature>
<keyword evidence="4" id="KW-1185">Reference proteome</keyword>
<reference evidence="3 4" key="1">
    <citation type="submission" date="2024-04" db="EMBL/GenBank/DDBJ databases">
        <title>Phyllosticta paracitricarpa is synonymous to the EU quarantine fungus P. citricarpa based on phylogenomic analyses.</title>
        <authorList>
            <consortium name="Lawrence Berkeley National Laboratory"/>
            <person name="Van Ingen-Buijs V.A."/>
            <person name="Van Westerhoven A.C."/>
            <person name="Haridas S."/>
            <person name="Skiadas P."/>
            <person name="Martin F."/>
            <person name="Groenewald J.Z."/>
            <person name="Crous P.W."/>
            <person name="Seidl M.F."/>
        </authorList>
    </citation>
    <scope>NUCLEOTIDE SEQUENCE [LARGE SCALE GENOMIC DNA]</scope>
    <source>
        <strain evidence="3 4">CBS 122670</strain>
    </source>
</reference>
<evidence type="ECO:0000256" key="2">
    <source>
        <dbReference type="SAM" id="Phobius"/>
    </source>
</evidence>
<comment type="caution">
    <text evidence="3">The sequence shown here is derived from an EMBL/GenBank/DDBJ whole genome shotgun (WGS) entry which is preliminary data.</text>
</comment>
<keyword evidence="2" id="KW-0472">Membrane</keyword>
<proteinExistence type="predicted"/>
<protein>
    <submittedName>
        <fullName evidence="3">Uncharacterized protein</fullName>
    </submittedName>
</protein>
<sequence length="283" mass="31536">MVMQSTREKRRENLAQNVGGQREGLGQRPRKRFLVKRTESNQKRGGISKRAQTGKKPSERAGWIDDKKGKRARKLVSSTICQAKKNKSEEKGQQQENESRAHDASKRARDGSRTNKQSCCSPHTFSPEDLAKVGPKLASATHIRGRPFRTAPANHFPHLSAWGNRSMTVGLVVGPRARPAERARESVHRASWNMGLEKCGAALNTLRRLAPPPPCPNARPASRPCGRLRRLGMLDFGLFMLLFAEPVALGVLFSEVTFGKNRLDREIGERGDRWILFGLMVSG</sequence>
<keyword evidence="2" id="KW-1133">Transmembrane helix</keyword>
<dbReference type="Proteomes" id="UP001365128">
    <property type="component" value="Unassembled WGS sequence"/>
</dbReference>
<feature type="region of interest" description="Disordered" evidence="1">
    <location>
        <begin position="1"/>
        <end position="133"/>
    </location>
</feature>
<feature type="transmembrane region" description="Helical" evidence="2">
    <location>
        <begin position="233"/>
        <end position="253"/>
    </location>
</feature>